<dbReference type="Gene3D" id="3.40.50.720">
    <property type="entry name" value="NAD(P)-binding Rossmann-like Domain"/>
    <property type="match status" value="1"/>
</dbReference>
<dbReference type="Pfam" id="PF00106">
    <property type="entry name" value="adh_short"/>
    <property type="match status" value="1"/>
</dbReference>
<dbReference type="AlphaFoldDB" id="A0A8E2F998"/>
<protein>
    <submittedName>
        <fullName evidence="4">NAD(P)-binding protein</fullName>
    </submittedName>
</protein>
<dbReference type="InterPro" id="IPR020904">
    <property type="entry name" value="Sc_DH/Rdtase_CS"/>
</dbReference>
<keyword evidence="3" id="KW-0560">Oxidoreductase</keyword>
<dbReference type="PANTHER" id="PTHR43180">
    <property type="entry name" value="3-OXOACYL-(ACYL-CARRIER-PROTEIN) REDUCTASE (AFU_ORTHOLOGUE AFUA_6G11210)"/>
    <property type="match status" value="1"/>
</dbReference>
<dbReference type="PROSITE" id="PS00061">
    <property type="entry name" value="ADH_SHORT"/>
    <property type="match status" value="1"/>
</dbReference>
<dbReference type="Proteomes" id="UP000250140">
    <property type="component" value="Unassembled WGS sequence"/>
</dbReference>
<organism evidence="4 5">
    <name type="scientific">Glonium stellatum</name>
    <dbReference type="NCBI Taxonomy" id="574774"/>
    <lineage>
        <taxon>Eukaryota</taxon>
        <taxon>Fungi</taxon>
        <taxon>Dikarya</taxon>
        <taxon>Ascomycota</taxon>
        <taxon>Pezizomycotina</taxon>
        <taxon>Dothideomycetes</taxon>
        <taxon>Pleosporomycetidae</taxon>
        <taxon>Gloniales</taxon>
        <taxon>Gloniaceae</taxon>
        <taxon>Glonium</taxon>
    </lineage>
</organism>
<evidence type="ECO:0000313" key="5">
    <source>
        <dbReference type="Proteomes" id="UP000250140"/>
    </source>
</evidence>
<name>A0A8E2F998_9PEZI</name>
<reference evidence="4 5" key="1">
    <citation type="journal article" date="2016" name="Nat. Commun.">
        <title>Ectomycorrhizal ecology is imprinted in the genome of the dominant symbiotic fungus Cenococcum geophilum.</title>
        <authorList>
            <consortium name="DOE Joint Genome Institute"/>
            <person name="Peter M."/>
            <person name="Kohler A."/>
            <person name="Ohm R.A."/>
            <person name="Kuo A."/>
            <person name="Krutzmann J."/>
            <person name="Morin E."/>
            <person name="Arend M."/>
            <person name="Barry K.W."/>
            <person name="Binder M."/>
            <person name="Choi C."/>
            <person name="Clum A."/>
            <person name="Copeland A."/>
            <person name="Grisel N."/>
            <person name="Haridas S."/>
            <person name="Kipfer T."/>
            <person name="LaButti K."/>
            <person name="Lindquist E."/>
            <person name="Lipzen A."/>
            <person name="Maire R."/>
            <person name="Meier B."/>
            <person name="Mihaltcheva S."/>
            <person name="Molinier V."/>
            <person name="Murat C."/>
            <person name="Poggeler S."/>
            <person name="Quandt C.A."/>
            <person name="Sperisen C."/>
            <person name="Tritt A."/>
            <person name="Tisserant E."/>
            <person name="Crous P.W."/>
            <person name="Henrissat B."/>
            <person name="Nehls U."/>
            <person name="Egli S."/>
            <person name="Spatafora J.W."/>
            <person name="Grigoriev I.V."/>
            <person name="Martin F.M."/>
        </authorList>
    </citation>
    <scope>NUCLEOTIDE SEQUENCE [LARGE SCALE GENOMIC DNA]</scope>
    <source>
        <strain evidence="4 5">CBS 207.34</strain>
    </source>
</reference>
<sequence>MTTYHVNDEDLSSLQGKTILIIGAATGIGRAAVDIAHEHGANIAIGDWNEEIGAAVAKQIGDRAIFYKCDVSKWDDVLELFHQTFLKFGIIHSVISNAGINTHETFLEDEYDKERGTLLPPDLKSIEVNLLGQLYVTKCALHYFKKWPKTQCQIVMTASAGAFFPAPPIYLYCTAKSGVLGLMRGLRSEVIKGNATVNVVAPWLTVTPMLLPEWNIKWGNLPKNSSAGVARALLLPVVHPQINGKAFFVAGNIIVDLEDSLHEAQPAWMGKELSDNVRHGQKLLLGEE</sequence>
<comment type="similarity">
    <text evidence="1">Belongs to the short-chain dehydrogenases/reductases (SDR) family.</text>
</comment>
<keyword evidence="2" id="KW-0521">NADP</keyword>
<dbReference type="InterPro" id="IPR002347">
    <property type="entry name" value="SDR_fam"/>
</dbReference>
<dbReference type="PANTHER" id="PTHR43180:SF33">
    <property type="entry name" value="15-HYDROXYPROSTAGLANDIN DEHYDROGENASE [NAD(+)]-LIKE"/>
    <property type="match status" value="1"/>
</dbReference>
<dbReference type="EMBL" id="KV748849">
    <property type="protein sequence ID" value="OCL12645.1"/>
    <property type="molecule type" value="Genomic_DNA"/>
</dbReference>
<keyword evidence="5" id="KW-1185">Reference proteome</keyword>
<dbReference type="PRINTS" id="PR00081">
    <property type="entry name" value="GDHRDH"/>
</dbReference>
<proteinExistence type="inferred from homology"/>
<evidence type="ECO:0000256" key="2">
    <source>
        <dbReference type="ARBA" id="ARBA00022857"/>
    </source>
</evidence>
<accession>A0A8E2F998</accession>
<dbReference type="OrthoDB" id="37659at2759"/>
<evidence type="ECO:0000256" key="1">
    <source>
        <dbReference type="ARBA" id="ARBA00006484"/>
    </source>
</evidence>
<evidence type="ECO:0000313" key="4">
    <source>
        <dbReference type="EMBL" id="OCL12645.1"/>
    </source>
</evidence>
<dbReference type="InterPro" id="IPR036291">
    <property type="entry name" value="NAD(P)-bd_dom_sf"/>
</dbReference>
<gene>
    <name evidence="4" type="ORF">AOQ84DRAFT_360456</name>
</gene>
<dbReference type="GO" id="GO:0016491">
    <property type="term" value="F:oxidoreductase activity"/>
    <property type="evidence" value="ECO:0007669"/>
    <property type="project" value="UniProtKB-KW"/>
</dbReference>
<dbReference type="SUPFAM" id="SSF51735">
    <property type="entry name" value="NAD(P)-binding Rossmann-fold domains"/>
    <property type="match status" value="1"/>
</dbReference>
<evidence type="ECO:0000256" key="3">
    <source>
        <dbReference type="ARBA" id="ARBA00023002"/>
    </source>
</evidence>